<evidence type="ECO:0000256" key="4">
    <source>
        <dbReference type="ARBA" id="ARBA00022475"/>
    </source>
</evidence>
<dbReference type="PANTHER" id="PTHR30269:SF37">
    <property type="entry name" value="MEMBRANE TRANSPORTER PROTEIN"/>
    <property type="match status" value="1"/>
</dbReference>
<dbReference type="InterPro" id="IPR052017">
    <property type="entry name" value="TSUP"/>
</dbReference>
<feature type="transmembrane region" description="Helical" evidence="8">
    <location>
        <begin position="79"/>
        <end position="97"/>
    </location>
</feature>
<evidence type="ECO:0000256" key="2">
    <source>
        <dbReference type="ARBA" id="ARBA00009142"/>
    </source>
</evidence>
<proteinExistence type="inferred from homology"/>
<feature type="transmembrane region" description="Helical" evidence="8">
    <location>
        <begin position="104"/>
        <end position="124"/>
    </location>
</feature>
<feature type="transmembrane region" description="Helical" evidence="8">
    <location>
        <begin position="136"/>
        <end position="162"/>
    </location>
</feature>
<evidence type="ECO:0000256" key="7">
    <source>
        <dbReference type="ARBA" id="ARBA00023136"/>
    </source>
</evidence>
<evidence type="ECO:0000256" key="1">
    <source>
        <dbReference type="ARBA" id="ARBA00004651"/>
    </source>
</evidence>
<keyword evidence="3" id="KW-0813">Transport</keyword>
<dbReference type="RefSeq" id="WP_218391600.1">
    <property type="nucleotide sequence ID" value="NZ_JAHUZE010000001.1"/>
</dbReference>
<feature type="transmembrane region" description="Helical" evidence="8">
    <location>
        <begin position="229"/>
        <end position="248"/>
    </location>
</feature>
<evidence type="ECO:0000256" key="6">
    <source>
        <dbReference type="ARBA" id="ARBA00022989"/>
    </source>
</evidence>
<dbReference type="Proteomes" id="UP000756530">
    <property type="component" value="Unassembled WGS sequence"/>
</dbReference>
<comment type="caution">
    <text evidence="9">The sequence shown here is derived from an EMBL/GenBank/DDBJ whole genome shotgun (WGS) entry which is preliminary data.</text>
</comment>
<reference evidence="9 10" key="1">
    <citation type="submission" date="2021-05" db="EMBL/GenBank/DDBJ databases">
        <title>Culturable bacteria isolated from Daya Bay.</title>
        <authorList>
            <person name="Zheng W."/>
            <person name="Yu S."/>
            <person name="Huang Y."/>
        </authorList>
    </citation>
    <scope>NUCLEOTIDE SEQUENCE [LARGE SCALE GENOMIC DNA]</scope>
    <source>
        <strain evidence="9 10">DP4N28-5</strain>
    </source>
</reference>
<dbReference type="Pfam" id="PF01925">
    <property type="entry name" value="TauE"/>
    <property type="match status" value="1"/>
</dbReference>
<dbReference type="InterPro" id="IPR002781">
    <property type="entry name" value="TM_pro_TauE-like"/>
</dbReference>
<keyword evidence="4 8" id="KW-1003">Cell membrane</keyword>
<keyword evidence="6 8" id="KW-1133">Transmembrane helix</keyword>
<evidence type="ECO:0000256" key="3">
    <source>
        <dbReference type="ARBA" id="ARBA00022448"/>
    </source>
</evidence>
<feature type="transmembrane region" description="Helical" evidence="8">
    <location>
        <begin position="12"/>
        <end position="38"/>
    </location>
</feature>
<organism evidence="9 10">
    <name type="scientific">Maritimibacter dapengensis</name>
    <dbReference type="NCBI Taxonomy" id="2836868"/>
    <lineage>
        <taxon>Bacteria</taxon>
        <taxon>Pseudomonadati</taxon>
        <taxon>Pseudomonadota</taxon>
        <taxon>Alphaproteobacteria</taxon>
        <taxon>Rhodobacterales</taxon>
        <taxon>Roseobacteraceae</taxon>
        <taxon>Maritimibacter</taxon>
    </lineage>
</organism>
<keyword evidence="5 8" id="KW-0812">Transmembrane</keyword>
<evidence type="ECO:0000313" key="9">
    <source>
        <dbReference type="EMBL" id="MBV7378466.1"/>
    </source>
</evidence>
<comment type="similarity">
    <text evidence="2 8">Belongs to the 4-toluene sulfonate uptake permease (TSUP) (TC 2.A.102) family.</text>
</comment>
<comment type="subcellular location">
    <subcellularLocation>
        <location evidence="1 8">Cell membrane</location>
        <topology evidence="1 8">Multi-pass membrane protein</topology>
    </subcellularLocation>
</comment>
<evidence type="ECO:0000256" key="5">
    <source>
        <dbReference type="ARBA" id="ARBA00022692"/>
    </source>
</evidence>
<evidence type="ECO:0000256" key="8">
    <source>
        <dbReference type="RuleBase" id="RU363041"/>
    </source>
</evidence>
<feature type="transmembrane region" description="Helical" evidence="8">
    <location>
        <begin position="197"/>
        <end position="217"/>
    </location>
</feature>
<dbReference type="EMBL" id="JAHUZE010000001">
    <property type="protein sequence ID" value="MBV7378466.1"/>
    <property type="molecule type" value="Genomic_DNA"/>
</dbReference>
<sequence length="249" mass="25832">MNALVEAWATPGLVWLCLTFVIAGVVRGFSGFGTALIFMPVGTIFLTVPQAIVAVTLTGVATWGLIVPRALREGDKGEVGLLALGAFLTAPLGVWFLTWLDGALLRWLVAGAAAATLVALISGWRYTRRVPTPGLAAVGAAAGVLGGTTGLTGPPVILFYLAGAGGAAKVRANTILFLAALDVGIIVNLGIRQLVGWSDVALALWLAVPYSLGIVVGQRAFRPDREKTYRAIAYGVIALAIVTGLPVFR</sequence>
<dbReference type="PANTHER" id="PTHR30269">
    <property type="entry name" value="TRANSMEMBRANE PROTEIN YFCA"/>
    <property type="match status" value="1"/>
</dbReference>
<feature type="transmembrane region" description="Helical" evidence="8">
    <location>
        <begin position="45"/>
        <end position="67"/>
    </location>
</feature>
<keyword evidence="10" id="KW-1185">Reference proteome</keyword>
<gene>
    <name evidence="9" type="ORF">KJP28_05975</name>
</gene>
<name>A0ABS6T1K3_9RHOB</name>
<keyword evidence="7 8" id="KW-0472">Membrane</keyword>
<feature type="transmembrane region" description="Helical" evidence="8">
    <location>
        <begin position="174"/>
        <end position="191"/>
    </location>
</feature>
<evidence type="ECO:0000313" key="10">
    <source>
        <dbReference type="Proteomes" id="UP000756530"/>
    </source>
</evidence>
<accession>A0ABS6T1K3</accession>
<protein>
    <recommendedName>
        <fullName evidence="8">Probable membrane transporter protein</fullName>
    </recommendedName>
</protein>